<dbReference type="Gene3D" id="3.40.50.720">
    <property type="entry name" value="NAD(P)-binding Rossmann-like Domain"/>
    <property type="match status" value="1"/>
</dbReference>
<dbReference type="InterPro" id="IPR036291">
    <property type="entry name" value="NAD(P)-bd_dom_sf"/>
</dbReference>
<evidence type="ECO:0000313" key="4">
    <source>
        <dbReference type="Proteomes" id="UP000501812"/>
    </source>
</evidence>
<feature type="domain" description="NAD(P)-binding" evidence="2">
    <location>
        <begin position="23"/>
        <end position="151"/>
    </location>
</feature>
<dbReference type="InterPro" id="IPR016040">
    <property type="entry name" value="NAD(P)-bd_dom"/>
</dbReference>
<keyword evidence="1" id="KW-0521">NADP</keyword>
<protein>
    <submittedName>
        <fullName evidence="3">SDR family oxidoreductase</fullName>
    </submittedName>
</protein>
<reference evidence="3 4" key="1">
    <citation type="submission" date="2020-04" db="EMBL/GenBank/DDBJ databases">
        <title>Luteolibacter sp. G-1-1-1 isolated from soil.</title>
        <authorList>
            <person name="Dahal R.H."/>
        </authorList>
    </citation>
    <scope>NUCLEOTIDE SEQUENCE [LARGE SCALE GENOMIC DNA]</scope>
    <source>
        <strain evidence="3 4">G-1-1-1</strain>
    </source>
</reference>
<proteinExistence type="predicted"/>
<name>A0A858RB84_9BACT</name>
<dbReference type="KEGG" id="luo:HHL09_00085"/>
<evidence type="ECO:0000256" key="1">
    <source>
        <dbReference type="ARBA" id="ARBA00022857"/>
    </source>
</evidence>
<dbReference type="Proteomes" id="UP000501812">
    <property type="component" value="Chromosome"/>
</dbReference>
<sequence>MKSQSGISQEKSSTGKLSIVVIGGTGRVGTRLVKTLRAKGHEVLAASPSTGVDTITKMGLKEALIGADVVVDVTQSPSFEPKAVLEFFQQSGHHLLAAEARAGIAHHVALSVVGTDRMLESGYFRGKMAQENLITSSTVPYTIVRATQFFEFAAAIAGSATTGNEVHLPHTVLQPMSSDDLVAALAEIAIAPPQNGIVDVAGPEELHMDDFVRQFLTASGDERKVVTDAKAKYFGAVVDRHSLTPGKRALYGSTRFTDWLEHAMPKAKAAR</sequence>
<dbReference type="RefSeq" id="WP_169452467.1">
    <property type="nucleotide sequence ID" value="NZ_CP051774.1"/>
</dbReference>
<evidence type="ECO:0000313" key="3">
    <source>
        <dbReference type="EMBL" id="QJE94246.1"/>
    </source>
</evidence>
<dbReference type="EMBL" id="CP051774">
    <property type="protein sequence ID" value="QJE94246.1"/>
    <property type="molecule type" value="Genomic_DNA"/>
</dbReference>
<dbReference type="Pfam" id="PF13460">
    <property type="entry name" value="NAD_binding_10"/>
    <property type="match status" value="1"/>
</dbReference>
<dbReference type="PANTHER" id="PTHR42748:SF3">
    <property type="entry name" value="BLL4366 PROTEIN"/>
    <property type="match status" value="1"/>
</dbReference>
<dbReference type="SUPFAM" id="SSF51735">
    <property type="entry name" value="NAD(P)-binding Rossmann-fold domains"/>
    <property type="match status" value="1"/>
</dbReference>
<dbReference type="PANTHER" id="PTHR42748">
    <property type="entry name" value="NITROGEN METABOLITE REPRESSION PROTEIN NMRA FAMILY MEMBER"/>
    <property type="match status" value="1"/>
</dbReference>
<keyword evidence="4" id="KW-1185">Reference proteome</keyword>
<dbReference type="InterPro" id="IPR051164">
    <property type="entry name" value="NmrA-like_oxidored"/>
</dbReference>
<evidence type="ECO:0000259" key="2">
    <source>
        <dbReference type="Pfam" id="PF13460"/>
    </source>
</evidence>
<gene>
    <name evidence="3" type="ORF">HHL09_00085</name>
</gene>
<accession>A0A858RB84</accession>
<organism evidence="3 4">
    <name type="scientific">Luteolibacter luteus</name>
    <dbReference type="NCBI Taxonomy" id="2728835"/>
    <lineage>
        <taxon>Bacteria</taxon>
        <taxon>Pseudomonadati</taxon>
        <taxon>Verrucomicrobiota</taxon>
        <taxon>Verrucomicrobiia</taxon>
        <taxon>Verrucomicrobiales</taxon>
        <taxon>Verrucomicrobiaceae</taxon>
        <taxon>Luteolibacter</taxon>
    </lineage>
</organism>
<dbReference type="AlphaFoldDB" id="A0A858RB84"/>